<reference evidence="2" key="1">
    <citation type="submission" date="2020-02" db="EMBL/GenBank/DDBJ databases">
        <authorList>
            <person name="Meier V. D."/>
        </authorList>
    </citation>
    <scope>NUCLEOTIDE SEQUENCE</scope>
    <source>
        <strain evidence="2">AVDCRST_MAG73</strain>
    </source>
</reference>
<accession>A0A6J4TC18</accession>
<dbReference type="Gene3D" id="1.20.120.330">
    <property type="entry name" value="Nucleotidyltransferases domain 2"/>
    <property type="match status" value="1"/>
</dbReference>
<feature type="domain" description="Lincosamide nucleotidyltransferase-like C-terminal" evidence="1">
    <location>
        <begin position="144"/>
        <end position="235"/>
    </location>
</feature>
<organism evidence="2">
    <name type="scientific">uncultured Thermomicrobiales bacterium</name>
    <dbReference type="NCBI Taxonomy" id="1645740"/>
    <lineage>
        <taxon>Bacteria</taxon>
        <taxon>Pseudomonadati</taxon>
        <taxon>Thermomicrobiota</taxon>
        <taxon>Thermomicrobia</taxon>
        <taxon>Thermomicrobiales</taxon>
        <taxon>environmental samples</taxon>
    </lineage>
</organism>
<dbReference type="InterPro" id="IPR043519">
    <property type="entry name" value="NT_sf"/>
</dbReference>
<name>A0A6J4TC18_9BACT</name>
<sequence length="236" mass="26072">MLPQEALIARVRRVCAEDRRLTAALMYGSFAAGEGDAFSDIEFLLYFDDALLPAVDQDAWLRQIAPVALSFVNEFGIRVAIFDESLIRGEFHFDRAADIARIDAGWREYDWLPSYETALVLDRTGALTDRLRSVVGPPLVRRTPERIASVAHNVVNWLLFGVTVLARGEHARAHEILGHVGRHLLWLARLAEGVDAHWPTPSRALETDLPAGAYARYAACTAPLDPAALAAAYRAA</sequence>
<dbReference type="AlphaFoldDB" id="A0A6J4TC18"/>
<protein>
    <recommendedName>
        <fullName evidence="1">Lincosamide nucleotidyltransferase-like C-terminal domain-containing protein</fullName>
    </recommendedName>
</protein>
<dbReference type="SUPFAM" id="SSF81301">
    <property type="entry name" value="Nucleotidyltransferase"/>
    <property type="match status" value="1"/>
</dbReference>
<dbReference type="Gene3D" id="3.30.460.10">
    <property type="entry name" value="Beta Polymerase, domain 2"/>
    <property type="match status" value="1"/>
</dbReference>
<dbReference type="InterPro" id="IPR048495">
    <property type="entry name" value="LinB-like_C"/>
</dbReference>
<dbReference type="EMBL" id="CADCWE010000004">
    <property type="protein sequence ID" value="CAA9518618.1"/>
    <property type="molecule type" value="Genomic_DNA"/>
</dbReference>
<evidence type="ECO:0000259" key="1">
    <source>
        <dbReference type="Pfam" id="PF21418"/>
    </source>
</evidence>
<gene>
    <name evidence="2" type="ORF">AVDCRST_MAG73-48</name>
</gene>
<proteinExistence type="predicted"/>
<evidence type="ECO:0000313" key="2">
    <source>
        <dbReference type="EMBL" id="CAA9518618.1"/>
    </source>
</evidence>
<dbReference type="Pfam" id="PF21418">
    <property type="entry name" value="LinB-like_C"/>
    <property type="match status" value="1"/>
</dbReference>